<dbReference type="RefSeq" id="WP_345331464.1">
    <property type="nucleotide sequence ID" value="NZ_BAABJI010000002.1"/>
</dbReference>
<keyword evidence="4" id="KW-1185">Reference proteome</keyword>
<evidence type="ECO:0000259" key="2">
    <source>
        <dbReference type="Pfam" id="PF12697"/>
    </source>
</evidence>
<evidence type="ECO:0000313" key="3">
    <source>
        <dbReference type="EMBL" id="GAA4919680.1"/>
    </source>
</evidence>
<dbReference type="Gene3D" id="3.40.50.1820">
    <property type="entry name" value="alpha/beta hydrolase"/>
    <property type="match status" value="1"/>
</dbReference>
<evidence type="ECO:0000256" key="1">
    <source>
        <dbReference type="ARBA" id="ARBA00008645"/>
    </source>
</evidence>
<dbReference type="PANTHER" id="PTHR43039">
    <property type="entry name" value="ESTERASE-RELATED"/>
    <property type="match status" value="1"/>
</dbReference>
<sequence length="267" mass="29468">MKEKVLKRNNVNVIGESEQVILFAHGFGCDQHAWQYVVGSFTSDYKVVLFDYTGSGKSDISQYDKVKYNSLDGYVQDLLDVCDALELSKVVFVGHSVSSMVGLLAANKRPELFAKLIFIGPSPRYLNTEDYTGGFEEKDLEGLFEFMDSNYLGWSGAMAPAIMGNPDRPELGEFLTGSFCSNDPDIARDFARATFFADNRADLSNATVDSLTLQCADDIIAPTSVGHYVQQHMPGNTLVLMNATGHCPHISEPAETISLIKNYLLFN</sequence>
<protein>
    <submittedName>
        <fullName evidence="3">Sigma factor SigB/phosphatase RsbP regulator RsbQ</fullName>
    </submittedName>
</protein>
<evidence type="ECO:0000313" key="4">
    <source>
        <dbReference type="Proteomes" id="UP001501436"/>
    </source>
</evidence>
<accession>A0ABP9FZI4</accession>
<proteinExistence type="inferred from homology"/>
<dbReference type="EMBL" id="BAABJI010000002">
    <property type="protein sequence ID" value="GAA4919680.1"/>
    <property type="molecule type" value="Genomic_DNA"/>
</dbReference>
<dbReference type="Proteomes" id="UP001501436">
    <property type="component" value="Unassembled WGS sequence"/>
</dbReference>
<reference evidence="4" key="1">
    <citation type="journal article" date="2019" name="Int. J. Syst. Evol. Microbiol.">
        <title>The Global Catalogue of Microorganisms (GCM) 10K type strain sequencing project: providing services to taxonomists for standard genome sequencing and annotation.</title>
        <authorList>
            <consortium name="The Broad Institute Genomics Platform"/>
            <consortium name="The Broad Institute Genome Sequencing Center for Infectious Disease"/>
            <person name="Wu L."/>
            <person name="Ma J."/>
        </authorList>
    </citation>
    <scope>NUCLEOTIDE SEQUENCE [LARGE SCALE GENOMIC DNA]</scope>
    <source>
        <strain evidence="4">JCM 18283</strain>
    </source>
</reference>
<organism evidence="3 4">
    <name type="scientific">Mucilaginibacter defluvii</name>
    <dbReference type="NCBI Taxonomy" id="1196019"/>
    <lineage>
        <taxon>Bacteria</taxon>
        <taxon>Pseudomonadati</taxon>
        <taxon>Bacteroidota</taxon>
        <taxon>Sphingobacteriia</taxon>
        <taxon>Sphingobacteriales</taxon>
        <taxon>Sphingobacteriaceae</taxon>
        <taxon>Mucilaginibacter</taxon>
    </lineage>
</organism>
<name>A0ABP9FZI4_9SPHI</name>
<gene>
    <name evidence="3" type="primary">rsbQ</name>
    <name evidence="3" type="ORF">GCM10023313_24160</name>
</gene>
<dbReference type="Pfam" id="PF12697">
    <property type="entry name" value="Abhydrolase_6"/>
    <property type="match status" value="1"/>
</dbReference>
<dbReference type="InterPro" id="IPR029058">
    <property type="entry name" value="AB_hydrolase_fold"/>
</dbReference>
<comment type="similarity">
    <text evidence="1">Belongs to the AB hydrolase superfamily.</text>
</comment>
<dbReference type="SUPFAM" id="SSF53474">
    <property type="entry name" value="alpha/beta-Hydrolases"/>
    <property type="match status" value="1"/>
</dbReference>
<dbReference type="InterPro" id="IPR000073">
    <property type="entry name" value="AB_hydrolase_1"/>
</dbReference>
<comment type="caution">
    <text evidence="3">The sequence shown here is derived from an EMBL/GenBank/DDBJ whole genome shotgun (WGS) entry which is preliminary data.</text>
</comment>
<feature type="domain" description="AB hydrolase-1" evidence="2">
    <location>
        <begin position="21"/>
        <end position="257"/>
    </location>
</feature>